<dbReference type="STRING" id="1035309.A0A2C5X271"/>
<sequence>MVHQSLGWPEVRAIYSVEKDAGRPVSNRPRLGKQVAVSVKKTDKAFERSDAEMFDAQFCPFQPLDQPPVFALVTLTHIVIGEMKPQSQWQGQLADDTPYSIHTIIHDADLDSANCCCAWALDENDDPVICVAGTNAVIKVYTPDGTLARTLVGHGGEINALQTSPADPHLIASASKDVTIRMWSLNAAFKEAPCVCIYGSDTHCDDLLTIAFHKTGKWLLSAGKDMVVALWAVPAFPASPGPIVKQILAPQFSSSEIHNAIIDCVAFWGDIIVSRDCHEGGEIVVWRIEGFSSSNPLPADAVAPFSHEPDSFSRSAFASSVHSNAGPFLWHRLFKLAVPFCDTQFFMRFGIFSSPEDPPHLSDAIFGFCDANSLTSFWNFRHIIQYCDYFRALQDATAEKTACKTNGTKWKPETPGYPLGVKRPSWLSPIPSPNTARAKASSGPSRKKRDSQSLDGLNKDHVDFLEQFYSHETATQWEGMYDVSNPLRPLQPHWQCLIKGQARIGRQVAWSPSGQWCIVAMNRNTACFMERVPVESSEDSP</sequence>
<evidence type="ECO:0000313" key="8">
    <source>
        <dbReference type="EMBL" id="PHH52555.1"/>
    </source>
</evidence>
<reference evidence="8 9" key="1">
    <citation type="journal article" date="2013" name="Fungal Biol.">
        <title>Analysis of microsatellite markers in the genome of the plant pathogen Ceratocystis fimbriata.</title>
        <authorList>
            <person name="Simpson M.C."/>
            <person name="Wilken P.M."/>
            <person name="Coetzee M.P."/>
            <person name="Wingfield M.J."/>
            <person name="Wingfield B.D."/>
        </authorList>
    </citation>
    <scope>NUCLEOTIDE SEQUENCE [LARGE SCALE GENOMIC DNA]</scope>
    <source>
        <strain evidence="8 9">CBS 114723</strain>
    </source>
</reference>
<dbReference type="Gene3D" id="2.130.10.10">
    <property type="entry name" value="YVTN repeat-like/Quinoprotein amine dehydrogenase"/>
    <property type="match status" value="1"/>
</dbReference>
<evidence type="ECO:0000256" key="6">
    <source>
        <dbReference type="PROSITE-ProRule" id="PRU00221"/>
    </source>
</evidence>
<dbReference type="EMBL" id="APWK03000064">
    <property type="protein sequence ID" value="PHH52555.1"/>
    <property type="molecule type" value="Genomic_DNA"/>
</dbReference>
<evidence type="ECO:0000256" key="7">
    <source>
        <dbReference type="SAM" id="MobiDB-lite"/>
    </source>
</evidence>
<dbReference type="SMART" id="SM00320">
    <property type="entry name" value="WD40"/>
    <property type="match status" value="3"/>
</dbReference>
<gene>
    <name evidence="8" type="primary">FIE1</name>
    <name evidence="8" type="ORF">CFIMG_005816RA</name>
</gene>
<protein>
    <submittedName>
        <fullName evidence="8">Polycomb group protein FIE1</fullName>
    </submittedName>
</protein>
<keyword evidence="3" id="KW-0677">Repeat</keyword>
<evidence type="ECO:0000313" key="9">
    <source>
        <dbReference type="Proteomes" id="UP000222788"/>
    </source>
</evidence>
<feature type="repeat" description="WD" evidence="6">
    <location>
        <begin position="151"/>
        <end position="186"/>
    </location>
</feature>
<dbReference type="AlphaFoldDB" id="A0A2C5X271"/>
<keyword evidence="9" id="KW-1185">Reference proteome</keyword>
<evidence type="ECO:0000256" key="2">
    <source>
        <dbReference type="ARBA" id="ARBA00022574"/>
    </source>
</evidence>
<dbReference type="Pfam" id="PF00400">
    <property type="entry name" value="WD40"/>
    <property type="match status" value="2"/>
</dbReference>
<comment type="caution">
    <text evidence="8">The sequence shown here is derived from an EMBL/GenBank/DDBJ whole genome shotgun (WGS) entry which is preliminary data.</text>
</comment>
<dbReference type="PANTHER" id="PTHR10253">
    <property type="entry name" value="POLYCOMB PROTEIN"/>
    <property type="match status" value="1"/>
</dbReference>
<dbReference type="Proteomes" id="UP000222788">
    <property type="component" value="Unassembled WGS sequence"/>
</dbReference>
<evidence type="ECO:0000256" key="4">
    <source>
        <dbReference type="ARBA" id="ARBA00023015"/>
    </source>
</evidence>
<dbReference type="InterPro" id="IPR036322">
    <property type="entry name" value="WD40_repeat_dom_sf"/>
</dbReference>
<dbReference type="InterPro" id="IPR001680">
    <property type="entry name" value="WD40_rpt"/>
</dbReference>
<evidence type="ECO:0000256" key="3">
    <source>
        <dbReference type="ARBA" id="ARBA00022737"/>
    </source>
</evidence>
<dbReference type="PROSITE" id="PS50082">
    <property type="entry name" value="WD_REPEATS_2"/>
    <property type="match status" value="2"/>
</dbReference>
<feature type="repeat" description="WD" evidence="6">
    <location>
        <begin position="200"/>
        <end position="231"/>
    </location>
</feature>
<dbReference type="InterPro" id="IPR015943">
    <property type="entry name" value="WD40/YVTN_repeat-like_dom_sf"/>
</dbReference>
<keyword evidence="2 6" id="KW-0853">WD repeat</keyword>
<dbReference type="PROSITE" id="PS50294">
    <property type="entry name" value="WD_REPEATS_REGION"/>
    <property type="match status" value="1"/>
</dbReference>
<accession>A0A2C5X271</accession>
<reference evidence="8 9" key="2">
    <citation type="journal article" date="2013" name="IMA Fungus">
        <title>IMA Genome-F 1: Ceratocystis fimbriata: Draft nuclear genome sequence for the plant pathogen, Ceratocystis fimbriata.</title>
        <authorList>
            <person name="Wilken P.M."/>
            <person name="Steenkamp E.T."/>
            <person name="Wingfield M.J."/>
            <person name="de Beer Z.W."/>
            <person name="Wingfield B.D."/>
        </authorList>
    </citation>
    <scope>NUCLEOTIDE SEQUENCE [LARGE SCALE GENOMIC DNA]</scope>
    <source>
        <strain evidence="8 9">CBS 114723</strain>
    </source>
</reference>
<keyword evidence="5" id="KW-0804">Transcription</keyword>
<name>A0A2C5X271_9PEZI</name>
<proteinExistence type="inferred from homology"/>
<feature type="region of interest" description="Disordered" evidence="7">
    <location>
        <begin position="422"/>
        <end position="456"/>
    </location>
</feature>
<dbReference type="SUPFAM" id="SSF50978">
    <property type="entry name" value="WD40 repeat-like"/>
    <property type="match status" value="1"/>
</dbReference>
<organism evidence="8 9">
    <name type="scientific">Ceratocystis fimbriata CBS 114723</name>
    <dbReference type="NCBI Taxonomy" id="1035309"/>
    <lineage>
        <taxon>Eukaryota</taxon>
        <taxon>Fungi</taxon>
        <taxon>Dikarya</taxon>
        <taxon>Ascomycota</taxon>
        <taxon>Pezizomycotina</taxon>
        <taxon>Sordariomycetes</taxon>
        <taxon>Hypocreomycetidae</taxon>
        <taxon>Microascales</taxon>
        <taxon>Ceratocystidaceae</taxon>
        <taxon>Ceratocystis</taxon>
    </lineage>
</organism>
<keyword evidence="4" id="KW-0805">Transcription regulation</keyword>
<evidence type="ECO:0000256" key="1">
    <source>
        <dbReference type="ARBA" id="ARBA00008075"/>
    </source>
</evidence>
<evidence type="ECO:0000256" key="5">
    <source>
        <dbReference type="ARBA" id="ARBA00023163"/>
    </source>
</evidence>
<dbReference type="InterPro" id="IPR051243">
    <property type="entry name" value="PcG_WD-repeat"/>
</dbReference>
<comment type="similarity">
    <text evidence="1">Belongs to the WD repeat ESC family.</text>
</comment>
<dbReference type="OrthoDB" id="7318948at2759"/>